<dbReference type="InterPro" id="IPR012910">
    <property type="entry name" value="Plug_dom"/>
</dbReference>
<feature type="domain" description="TonB-dependent receptor plug" evidence="12">
    <location>
        <begin position="61"/>
        <end position="163"/>
    </location>
</feature>
<dbReference type="InterPro" id="IPR036942">
    <property type="entry name" value="Beta-barrel_TonB_sf"/>
</dbReference>
<dbReference type="NCBIfam" id="TIGR01782">
    <property type="entry name" value="TonB-Xanth-Caul"/>
    <property type="match status" value="1"/>
</dbReference>
<accession>A0A9X2I2M4</accession>
<evidence type="ECO:0000256" key="2">
    <source>
        <dbReference type="ARBA" id="ARBA00022448"/>
    </source>
</evidence>
<comment type="caution">
    <text evidence="13">The sequence shown here is derived from an EMBL/GenBank/DDBJ whole genome shotgun (WGS) entry which is preliminary data.</text>
</comment>
<keyword evidence="5 9" id="KW-0798">TonB box</keyword>
<evidence type="ECO:0000313" key="13">
    <source>
        <dbReference type="EMBL" id="MCP8900961.1"/>
    </source>
</evidence>
<evidence type="ECO:0000256" key="6">
    <source>
        <dbReference type="ARBA" id="ARBA00023136"/>
    </source>
</evidence>
<evidence type="ECO:0000256" key="10">
    <source>
        <dbReference type="SAM" id="SignalP"/>
    </source>
</evidence>
<evidence type="ECO:0000256" key="7">
    <source>
        <dbReference type="ARBA" id="ARBA00023237"/>
    </source>
</evidence>
<keyword evidence="4 8" id="KW-0812">Transmembrane</keyword>
<dbReference type="SUPFAM" id="SSF56935">
    <property type="entry name" value="Porins"/>
    <property type="match status" value="1"/>
</dbReference>
<dbReference type="Gene3D" id="2.40.170.20">
    <property type="entry name" value="TonB-dependent receptor, beta-barrel domain"/>
    <property type="match status" value="1"/>
</dbReference>
<evidence type="ECO:0000256" key="4">
    <source>
        <dbReference type="ARBA" id="ARBA00022692"/>
    </source>
</evidence>
<evidence type="ECO:0000256" key="9">
    <source>
        <dbReference type="RuleBase" id="RU003357"/>
    </source>
</evidence>
<sequence length="903" mass="97761">MKYKYKKQLLSSAIASVLIAGGAPVVAQQNSENTDADSEVLTEIVVVRGLRSSLNQAADIKRDADQVVEAIVAEDIGKFPDNTVAAALQRVPGVQVVNNFNNEIVSPLIRGIGDIVTTLDGREIFTGVGRGFAFQDLPAEALSGAEVYKSNSANLIEGGIAGVINLTRVKPFAFDEGLTVATNLRGMYGDEVDDLGLTGGILVSNRFDTDAGEMGILVDVSYSDQDFNRPVSFNCDPRSATNGPQGAAGVVLPTCVGGLTDTGEYQRPQANLYYQWRPTENLEVYADALYAGYRAEFATHFIFSDIFSAQSITGVTANGDEFTAPVNDAGFYDANSSVIQSLRLGQTATFNNVPGLTSTQAKTGETDQYVFGGGVKYTSDRWDLNVDLSRVESENGNRNTIVDIGKQIDAVNIIVNDDSHGTTVMPGSPLSTPDDFRLANSLFQDYNRAESVANAIRLDGKYKLEEGFIQEIQFGGRIIDRDASFYSNAPGGPGAPGGNRVTLVSESGLPDDFLIESPNTIPVINNGEHWYTPDPDFLRDNTDVLRELYGAEPGDPAWDPSRNYDASETTSSVYLQAKYGLEFDSGILLDGLIGVRYSHTDRSLSGTGRVNGELTPQTRDTSEGTFLPNASARLQLTDDLQLRFTYAKTQAQPFFGDLNPGLTYDVPLNANIRPTGGGGNPDLEPQESDAYDATIEYYFSDSSYMSAAVYYRTIEGRVAAGTEIEEIDGIEYSVTRPRNIGESSLQGVELSAQWFLDFLPEGFDGLGLTANYTLADSSIDTEGDPLEGEPLLGVSKHAYNVGVLYEKYGITARVMYNWRSSFDDGYFGGGLVTPGDGAKFNTVKANGRLDLSIGYDITPQVTVSLDGVNVNGGTYYSYFDTELFPHDIRIDDTFWGGSIRARF</sequence>
<evidence type="ECO:0000259" key="11">
    <source>
        <dbReference type="Pfam" id="PF00593"/>
    </source>
</evidence>
<evidence type="ECO:0000313" key="14">
    <source>
        <dbReference type="Proteomes" id="UP001139319"/>
    </source>
</evidence>
<evidence type="ECO:0000256" key="8">
    <source>
        <dbReference type="PROSITE-ProRule" id="PRU01360"/>
    </source>
</evidence>
<dbReference type="PANTHER" id="PTHR40980">
    <property type="entry name" value="PLUG DOMAIN-CONTAINING PROTEIN"/>
    <property type="match status" value="1"/>
</dbReference>
<evidence type="ECO:0000256" key="1">
    <source>
        <dbReference type="ARBA" id="ARBA00004571"/>
    </source>
</evidence>
<comment type="subcellular location">
    <subcellularLocation>
        <location evidence="1 8">Cell outer membrane</location>
        <topology evidence="1 8">Multi-pass membrane protein</topology>
    </subcellularLocation>
</comment>
<reference evidence="13" key="2">
    <citation type="submission" date="2023-01" db="EMBL/GenBank/DDBJ databases">
        <title>Gilvimarinus xylanilyticus HB14 isolated from Caulerpa lentillifera aquaculture base in Hainan, China.</title>
        <authorList>
            <person name="Zhang Y.-J."/>
        </authorList>
    </citation>
    <scope>NUCLEOTIDE SEQUENCE</scope>
    <source>
        <strain evidence="13">HB14</strain>
    </source>
</reference>
<keyword evidence="6 8" id="KW-0472">Membrane</keyword>
<dbReference type="PANTHER" id="PTHR40980:SF4">
    <property type="entry name" value="TONB-DEPENDENT RECEPTOR-LIKE BETA-BARREL DOMAIN-CONTAINING PROTEIN"/>
    <property type="match status" value="1"/>
</dbReference>
<dbReference type="Proteomes" id="UP001139319">
    <property type="component" value="Unassembled WGS sequence"/>
</dbReference>
<feature type="signal peptide" evidence="10">
    <location>
        <begin position="1"/>
        <end position="27"/>
    </location>
</feature>
<keyword evidence="14" id="KW-1185">Reference proteome</keyword>
<evidence type="ECO:0000256" key="3">
    <source>
        <dbReference type="ARBA" id="ARBA00022452"/>
    </source>
</evidence>
<dbReference type="Gene3D" id="2.170.130.10">
    <property type="entry name" value="TonB-dependent receptor, plug domain"/>
    <property type="match status" value="1"/>
</dbReference>
<organism evidence="13 14">
    <name type="scientific">Gilvimarinus xylanilyticus</name>
    <dbReference type="NCBI Taxonomy" id="2944139"/>
    <lineage>
        <taxon>Bacteria</taxon>
        <taxon>Pseudomonadati</taxon>
        <taxon>Pseudomonadota</taxon>
        <taxon>Gammaproteobacteria</taxon>
        <taxon>Cellvibrionales</taxon>
        <taxon>Cellvibrionaceae</taxon>
        <taxon>Gilvimarinus</taxon>
    </lineage>
</organism>
<protein>
    <submittedName>
        <fullName evidence="13">TonB-dependent receptor</fullName>
    </submittedName>
</protein>
<feature type="domain" description="TonB-dependent receptor-like beta-barrel" evidence="11">
    <location>
        <begin position="434"/>
        <end position="869"/>
    </location>
</feature>
<proteinExistence type="inferred from homology"/>
<dbReference type="Pfam" id="PF07715">
    <property type="entry name" value="Plug"/>
    <property type="match status" value="1"/>
</dbReference>
<dbReference type="PROSITE" id="PS52016">
    <property type="entry name" value="TONB_DEPENDENT_REC_3"/>
    <property type="match status" value="1"/>
</dbReference>
<dbReference type="InterPro" id="IPR000531">
    <property type="entry name" value="Beta-barrel_TonB"/>
</dbReference>
<dbReference type="AlphaFoldDB" id="A0A9X2I2M4"/>
<keyword evidence="2 8" id="KW-0813">Transport</keyword>
<dbReference type="RefSeq" id="WP_253969246.1">
    <property type="nucleotide sequence ID" value="NZ_JAMFTH010000008.1"/>
</dbReference>
<dbReference type="InterPro" id="IPR037066">
    <property type="entry name" value="Plug_dom_sf"/>
</dbReference>
<reference evidence="13" key="1">
    <citation type="submission" date="2022-05" db="EMBL/GenBank/DDBJ databases">
        <authorList>
            <person name="Sun H.-N."/>
        </authorList>
    </citation>
    <scope>NUCLEOTIDE SEQUENCE</scope>
    <source>
        <strain evidence="13">HB14</strain>
    </source>
</reference>
<comment type="similarity">
    <text evidence="8 9">Belongs to the TonB-dependent receptor family.</text>
</comment>
<dbReference type="EMBL" id="JAMFTH010000008">
    <property type="protein sequence ID" value="MCP8900961.1"/>
    <property type="molecule type" value="Genomic_DNA"/>
</dbReference>
<keyword evidence="10" id="KW-0732">Signal</keyword>
<feature type="chain" id="PRO_5040905042" evidence="10">
    <location>
        <begin position="28"/>
        <end position="903"/>
    </location>
</feature>
<dbReference type="InterPro" id="IPR010104">
    <property type="entry name" value="TonB_rcpt_bac"/>
</dbReference>
<evidence type="ECO:0000259" key="12">
    <source>
        <dbReference type="Pfam" id="PF07715"/>
    </source>
</evidence>
<keyword evidence="13" id="KW-0675">Receptor</keyword>
<evidence type="ECO:0000256" key="5">
    <source>
        <dbReference type="ARBA" id="ARBA00023077"/>
    </source>
</evidence>
<gene>
    <name evidence="13" type="ORF">M6D89_16775</name>
</gene>
<dbReference type="InterPro" id="IPR039426">
    <property type="entry name" value="TonB-dep_rcpt-like"/>
</dbReference>
<keyword evidence="7 8" id="KW-0998">Cell outer membrane</keyword>
<name>A0A9X2I2M4_9GAMM</name>
<keyword evidence="3 8" id="KW-1134">Transmembrane beta strand</keyword>
<dbReference type="GO" id="GO:0009279">
    <property type="term" value="C:cell outer membrane"/>
    <property type="evidence" value="ECO:0007669"/>
    <property type="project" value="UniProtKB-SubCell"/>
</dbReference>
<dbReference type="Pfam" id="PF00593">
    <property type="entry name" value="TonB_dep_Rec_b-barrel"/>
    <property type="match status" value="1"/>
</dbReference>